<reference evidence="2" key="1">
    <citation type="submission" date="2019-08" db="EMBL/GenBank/DDBJ databases">
        <authorList>
            <person name="Kucharzyk K."/>
            <person name="Murdoch R.W."/>
            <person name="Higgins S."/>
            <person name="Loffler F."/>
        </authorList>
    </citation>
    <scope>NUCLEOTIDE SEQUENCE</scope>
</reference>
<gene>
    <name evidence="2" type="ORF">SDC9_83452</name>
</gene>
<dbReference type="AlphaFoldDB" id="A0A644Z991"/>
<dbReference type="EMBL" id="VSSQ01007745">
    <property type="protein sequence ID" value="MPM36848.1"/>
    <property type="molecule type" value="Genomic_DNA"/>
</dbReference>
<dbReference type="AntiFam" id="ANF00085">
    <property type="entry name" value="Shadow ORF (opposite pacL)"/>
</dbReference>
<organism evidence="2">
    <name type="scientific">bioreactor metagenome</name>
    <dbReference type="NCBI Taxonomy" id="1076179"/>
    <lineage>
        <taxon>unclassified sequences</taxon>
        <taxon>metagenomes</taxon>
        <taxon>ecological metagenomes</taxon>
    </lineage>
</organism>
<name>A0A644Z991_9ZZZZ</name>
<accession>A0A644Z991</accession>
<evidence type="ECO:0000313" key="2">
    <source>
        <dbReference type="EMBL" id="MPM36848.1"/>
    </source>
</evidence>
<feature type="region of interest" description="Disordered" evidence="1">
    <location>
        <begin position="25"/>
        <end position="46"/>
    </location>
</feature>
<evidence type="ECO:0000256" key="1">
    <source>
        <dbReference type="SAM" id="MobiDB-lite"/>
    </source>
</evidence>
<sequence length="84" mass="8939">MLQRGGFPLGRQELVGDLAHLGVHGGTHHQARGPAISDGGTPEGQVHPVAQRSVFRRDHTGVLLHRHRLAGQGGLLNLQGTAFQ</sequence>
<protein>
    <submittedName>
        <fullName evidence="2">Uncharacterized protein</fullName>
    </submittedName>
</protein>
<comment type="caution">
    <text evidence="2">The sequence shown here is derived from an EMBL/GenBank/DDBJ whole genome shotgun (WGS) entry which is preliminary data.</text>
</comment>
<proteinExistence type="predicted"/>